<evidence type="ECO:0000259" key="2">
    <source>
        <dbReference type="Pfam" id="PF09832"/>
    </source>
</evidence>
<dbReference type="InterPro" id="IPR018637">
    <property type="entry name" value="DUF2059"/>
</dbReference>
<dbReference type="RefSeq" id="WP_354012855.1">
    <property type="nucleotide sequence ID" value="NZ_JBEPMU010000001.1"/>
</dbReference>
<comment type="caution">
    <text evidence="3">The sequence shown here is derived from an EMBL/GenBank/DDBJ whole genome shotgun (WGS) entry which is preliminary data.</text>
</comment>
<gene>
    <name evidence="3" type="ORF">ABIC75_001126</name>
</gene>
<feature type="domain" description="DUF2059" evidence="2">
    <location>
        <begin position="66"/>
        <end position="119"/>
    </location>
</feature>
<evidence type="ECO:0000313" key="4">
    <source>
        <dbReference type="Proteomes" id="UP001549184"/>
    </source>
</evidence>
<dbReference type="Proteomes" id="UP001549184">
    <property type="component" value="Unassembled WGS sequence"/>
</dbReference>
<dbReference type="Pfam" id="PF09832">
    <property type="entry name" value="DUF2059"/>
    <property type="match status" value="1"/>
</dbReference>
<evidence type="ECO:0000313" key="3">
    <source>
        <dbReference type="EMBL" id="MET3651424.1"/>
    </source>
</evidence>
<feature type="compositionally biased region" description="Low complexity" evidence="1">
    <location>
        <begin position="202"/>
        <end position="238"/>
    </location>
</feature>
<protein>
    <recommendedName>
        <fullName evidence="2">DUF2059 domain-containing protein</fullName>
    </recommendedName>
</protein>
<reference evidence="3 4" key="1">
    <citation type="submission" date="2024-06" db="EMBL/GenBank/DDBJ databases">
        <title>Sorghum-associated microbial communities from plants grown in Nebraska, USA.</title>
        <authorList>
            <person name="Schachtman D."/>
        </authorList>
    </citation>
    <scope>NUCLEOTIDE SEQUENCE [LARGE SCALE GENOMIC DNA]</scope>
    <source>
        <strain evidence="3 4">1073</strain>
    </source>
</reference>
<evidence type="ECO:0000256" key="1">
    <source>
        <dbReference type="SAM" id="MobiDB-lite"/>
    </source>
</evidence>
<name>A0ABV2JUA8_9GAMM</name>
<organism evidence="3 4">
    <name type="scientific">Dyella japonica</name>
    <dbReference type="NCBI Taxonomy" id="231455"/>
    <lineage>
        <taxon>Bacteria</taxon>
        <taxon>Pseudomonadati</taxon>
        <taxon>Pseudomonadota</taxon>
        <taxon>Gammaproteobacteria</taxon>
        <taxon>Lysobacterales</taxon>
        <taxon>Rhodanobacteraceae</taxon>
        <taxon>Dyella</taxon>
    </lineage>
</organism>
<sequence>MGTGQAMAASGPATEDQVRQLMEVVGVGKMLLQMNTQAVTTLQQSMPCVPPDFWQNYMDANQTQLFIGRLVPIYQKHFTADEMQGLLKFYRSPLGQKIINEMPTTMAEANQAGQQWSHERSDQMVNELKQMGTLDGSGRCPGKVSTTPMSGTAMEGAAAIKAAENGEPQAPKAGAKNGEAQATKPAAHGKAPAKKTSKPAPKKAAPAKATTKPAAKAPAKTDAKAAPAKTDTKPAASTGGQAGQ</sequence>
<proteinExistence type="predicted"/>
<keyword evidence="4" id="KW-1185">Reference proteome</keyword>
<feature type="compositionally biased region" description="Basic residues" evidence="1">
    <location>
        <begin position="191"/>
        <end position="201"/>
    </location>
</feature>
<accession>A0ABV2JUA8</accession>
<dbReference type="EMBL" id="JBEPMU010000001">
    <property type="protein sequence ID" value="MET3651424.1"/>
    <property type="molecule type" value="Genomic_DNA"/>
</dbReference>
<feature type="region of interest" description="Disordered" evidence="1">
    <location>
        <begin position="168"/>
        <end position="244"/>
    </location>
</feature>